<keyword evidence="9" id="KW-1185">Reference proteome</keyword>
<comment type="cofactor">
    <cofactor evidence="6">
        <name>Mg(2+)</name>
        <dbReference type="ChEBI" id="CHEBI:18420"/>
    </cofactor>
</comment>
<dbReference type="GO" id="GO:0019843">
    <property type="term" value="F:rRNA binding"/>
    <property type="evidence" value="ECO:0007669"/>
    <property type="project" value="UniProtKB-UniRule"/>
</dbReference>
<keyword evidence="1 6" id="KW-0690">Ribosome biogenesis</keyword>
<keyword evidence="2 6" id="KW-0698">rRNA processing</keyword>
<dbReference type="PIRSF" id="PIRSF005520">
    <property type="entry name" value="UCP005520"/>
    <property type="match status" value="1"/>
</dbReference>
<dbReference type="PANTHER" id="PTHR34276">
    <property type="entry name" value="MINI-RIBONUCLEASE 3"/>
    <property type="match status" value="1"/>
</dbReference>
<dbReference type="CDD" id="cd00593">
    <property type="entry name" value="RIBOc"/>
    <property type="match status" value="1"/>
</dbReference>
<dbReference type="AlphaFoldDB" id="A0A1H0B4W0"/>
<accession>A0A1H0B4W0</accession>
<dbReference type="Gene3D" id="1.10.1520.10">
    <property type="entry name" value="Ribonuclease III domain"/>
    <property type="match status" value="1"/>
</dbReference>
<evidence type="ECO:0000256" key="3">
    <source>
        <dbReference type="ARBA" id="ARBA00022722"/>
    </source>
</evidence>
<evidence type="ECO:0000313" key="8">
    <source>
        <dbReference type="EMBL" id="SDN40646.1"/>
    </source>
</evidence>
<dbReference type="OrthoDB" id="46571at2"/>
<sequence length="138" mass="15378">MQLSIEEASNPKLKSPLALAFLGDAVYELLVREHLSQQGSMPAHALHVLAVRLVRASAQAHATELIAGVLTEEETAILKRGRNANSTTVPKNANPADYRMATGLEALFGYLYLKGEQQRINELFKIIWQSYCEENRQE</sequence>
<reference evidence="8 9" key="1">
    <citation type="submission" date="2016-10" db="EMBL/GenBank/DDBJ databases">
        <authorList>
            <person name="de Groot N.N."/>
        </authorList>
    </citation>
    <scope>NUCLEOTIDE SEQUENCE [LARGE SCALE GENOMIC DNA]</scope>
    <source>
        <strain evidence="8 9">CGMCC 1.5012</strain>
    </source>
</reference>
<gene>
    <name evidence="6" type="primary">mrnC</name>
    <name evidence="8" type="ORF">SAMN05192585_11855</name>
</gene>
<comment type="subcellular location">
    <subcellularLocation>
        <location evidence="6">Cytoplasm</location>
    </subcellularLocation>
</comment>
<dbReference type="Pfam" id="PF00636">
    <property type="entry name" value="Ribonuclease_3"/>
    <property type="match status" value="1"/>
</dbReference>
<dbReference type="RefSeq" id="WP_092640395.1">
    <property type="nucleotide sequence ID" value="NZ_FNID01000018.1"/>
</dbReference>
<keyword evidence="4 6" id="KW-0255">Endonuclease</keyword>
<dbReference type="InterPro" id="IPR000999">
    <property type="entry name" value="RNase_III_dom"/>
</dbReference>
<proteinExistence type="inferred from homology"/>
<keyword evidence="6" id="KW-0963">Cytoplasm</keyword>
<evidence type="ECO:0000256" key="5">
    <source>
        <dbReference type="ARBA" id="ARBA00022801"/>
    </source>
</evidence>
<evidence type="ECO:0000256" key="1">
    <source>
        <dbReference type="ARBA" id="ARBA00022517"/>
    </source>
</evidence>
<comment type="function">
    <text evidence="6">Involved in correct processing of both the 5' and 3' ends of 23S rRNA precursor. Processes 30S rRNA precursor transcript even in absence of ribonuclease 3 (Rnc); Rnc processes 30S rRNA into smaller rRNA precursors.</text>
</comment>
<dbReference type="SMART" id="SM00535">
    <property type="entry name" value="RIBOc"/>
    <property type="match status" value="1"/>
</dbReference>
<name>A0A1H0B4W0_9FIRM</name>
<dbReference type="PANTHER" id="PTHR34276:SF1">
    <property type="entry name" value="MINI-RIBONUCLEASE 3"/>
    <property type="match status" value="1"/>
</dbReference>
<feature type="active site" evidence="6">
    <location>
        <position position="24"/>
    </location>
</feature>
<evidence type="ECO:0000256" key="2">
    <source>
        <dbReference type="ARBA" id="ARBA00022552"/>
    </source>
</evidence>
<dbReference type="InterPro" id="IPR036389">
    <property type="entry name" value="RNase_III_sf"/>
</dbReference>
<evidence type="ECO:0000256" key="6">
    <source>
        <dbReference type="HAMAP-Rule" id="MF_01468"/>
    </source>
</evidence>
<dbReference type="InterPro" id="IPR008226">
    <property type="entry name" value="Mini3_fam"/>
</dbReference>
<keyword evidence="6" id="KW-0694">RNA-binding</keyword>
<dbReference type="SUPFAM" id="SSF69065">
    <property type="entry name" value="RNase III domain-like"/>
    <property type="match status" value="1"/>
</dbReference>
<keyword evidence="5 6" id="KW-0378">Hydrolase</keyword>
<dbReference type="Proteomes" id="UP000199182">
    <property type="component" value="Unassembled WGS sequence"/>
</dbReference>
<evidence type="ECO:0000313" key="9">
    <source>
        <dbReference type="Proteomes" id="UP000199182"/>
    </source>
</evidence>
<keyword evidence="3 6" id="KW-0540">Nuclease</keyword>
<dbReference type="EMBL" id="FNID01000018">
    <property type="protein sequence ID" value="SDN40646.1"/>
    <property type="molecule type" value="Genomic_DNA"/>
</dbReference>
<evidence type="ECO:0000256" key="4">
    <source>
        <dbReference type="ARBA" id="ARBA00022759"/>
    </source>
</evidence>
<dbReference type="GO" id="GO:0004525">
    <property type="term" value="F:ribonuclease III activity"/>
    <property type="evidence" value="ECO:0007669"/>
    <property type="project" value="InterPro"/>
</dbReference>
<comment type="subunit">
    <text evidence="6">Homodimer.</text>
</comment>
<protein>
    <recommendedName>
        <fullName evidence="6">Mini-ribonuclease 3</fullName>
        <shortName evidence="6">Mini-3</shortName>
        <shortName evidence="6">Mini-RNase 3</shortName>
        <ecNumber evidence="6">3.1.26.-</ecNumber>
    </recommendedName>
    <alternativeName>
        <fullName evidence="6">Mini-RNase III</fullName>
        <shortName evidence="6">Mini-III</shortName>
    </alternativeName>
</protein>
<feature type="domain" description="RNase III" evidence="7">
    <location>
        <begin position="3"/>
        <end position="138"/>
    </location>
</feature>
<dbReference type="STRING" id="258515.SAMN05192585_11855"/>
<dbReference type="GO" id="GO:0006364">
    <property type="term" value="P:rRNA processing"/>
    <property type="evidence" value="ECO:0007669"/>
    <property type="project" value="UniProtKB-UniRule"/>
</dbReference>
<keyword evidence="6" id="KW-0460">Magnesium</keyword>
<dbReference type="EC" id="3.1.26.-" evidence="6"/>
<keyword evidence="6" id="KW-0699">rRNA-binding</keyword>
<dbReference type="HAMAP" id="MF_01468">
    <property type="entry name" value="RNase_Mini_III"/>
    <property type="match status" value="1"/>
</dbReference>
<evidence type="ECO:0000259" key="7">
    <source>
        <dbReference type="SMART" id="SM00535"/>
    </source>
</evidence>
<comment type="similarity">
    <text evidence="6">Belongs to the MrnC RNase family.</text>
</comment>
<dbReference type="GO" id="GO:0005737">
    <property type="term" value="C:cytoplasm"/>
    <property type="evidence" value="ECO:0007669"/>
    <property type="project" value="UniProtKB-SubCell"/>
</dbReference>
<organism evidence="8 9">
    <name type="scientific">Acetanaerobacterium elongatum</name>
    <dbReference type="NCBI Taxonomy" id="258515"/>
    <lineage>
        <taxon>Bacteria</taxon>
        <taxon>Bacillati</taxon>
        <taxon>Bacillota</taxon>
        <taxon>Clostridia</taxon>
        <taxon>Eubacteriales</taxon>
        <taxon>Oscillospiraceae</taxon>
        <taxon>Acetanaerobacterium</taxon>
    </lineage>
</organism>